<evidence type="ECO:0000256" key="1">
    <source>
        <dbReference type="ARBA" id="ARBA00001966"/>
    </source>
</evidence>
<dbReference type="PANTHER" id="PTHR43724">
    <property type="entry name" value="PYRUVATE SYNTHASE SUBUNIT PORD"/>
    <property type="match status" value="1"/>
</dbReference>
<name>X1K701_9ZZZZ</name>
<accession>X1K701</accession>
<dbReference type="PANTHER" id="PTHR43724:SF1">
    <property type="entry name" value="PYRUVATE SYNTHASE SUBUNIT PORD"/>
    <property type="match status" value="1"/>
</dbReference>
<dbReference type="InterPro" id="IPR011898">
    <property type="entry name" value="PorD_KorD"/>
</dbReference>
<dbReference type="PROSITE" id="PS00198">
    <property type="entry name" value="4FE4S_FER_1"/>
    <property type="match status" value="1"/>
</dbReference>
<dbReference type="Gene3D" id="3.30.70.3270">
    <property type="match status" value="1"/>
</dbReference>
<protein>
    <recommendedName>
        <fullName evidence="7">4Fe-4S ferredoxin-type domain-containing protein</fullName>
    </recommendedName>
</protein>
<comment type="caution">
    <text evidence="8">The sequence shown here is derived from an EMBL/GenBank/DDBJ whole genome shotgun (WGS) entry which is preliminary data.</text>
</comment>
<evidence type="ECO:0000256" key="5">
    <source>
        <dbReference type="ARBA" id="ARBA00023004"/>
    </source>
</evidence>
<sequence length="101" mass="11261">MVIRKKFSSKYEAGWSDADELLLCLDTGSWRTKRPVVDKEECNYCGLCALYCPPQCMVNLEDYFAPNLDFCKGCGICAKECPRGAIAMVSEGEFADEGAKR</sequence>
<keyword evidence="5" id="KW-0408">Iron</keyword>
<feature type="domain" description="4Fe-4S ferredoxin-type" evidence="7">
    <location>
        <begin position="33"/>
        <end position="63"/>
    </location>
</feature>
<dbReference type="Gene3D" id="3.30.70.20">
    <property type="match status" value="1"/>
</dbReference>
<dbReference type="GO" id="GO:0051539">
    <property type="term" value="F:4 iron, 4 sulfur cluster binding"/>
    <property type="evidence" value="ECO:0007669"/>
    <property type="project" value="UniProtKB-KW"/>
</dbReference>
<evidence type="ECO:0000256" key="2">
    <source>
        <dbReference type="ARBA" id="ARBA00022485"/>
    </source>
</evidence>
<proteinExistence type="predicted"/>
<dbReference type="EMBL" id="BARU01037683">
    <property type="protein sequence ID" value="GAH89405.1"/>
    <property type="molecule type" value="Genomic_DNA"/>
</dbReference>
<keyword evidence="4" id="KW-0677">Repeat</keyword>
<evidence type="ECO:0000256" key="4">
    <source>
        <dbReference type="ARBA" id="ARBA00022737"/>
    </source>
</evidence>
<organism evidence="8">
    <name type="scientific">marine sediment metagenome</name>
    <dbReference type="NCBI Taxonomy" id="412755"/>
    <lineage>
        <taxon>unclassified sequences</taxon>
        <taxon>metagenomes</taxon>
        <taxon>ecological metagenomes</taxon>
    </lineage>
</organism>
<reference evidence="8" key="1">
    <citation type="journal article" date="2014" name="Front. Microbiol.">
        <title>High frequency of phylogenetically diverse reductive dehalogenase-homologous genes in deep subseafloor sedimentary metagenomes.</title>
        <authorList>
            <person name="Kawai M."/>
            <person name="Futagami T."/>
            <person name="Toyoda A."/>
            <person name="Takaki Y."/>
            <person name="Nishi S."/>
            <person name="Hori S."/>
            <person name="Arai W."/>
            <person name="Tsubouchi T."/>
            <person name="Morono Y."/>
            <person name="Uchiyama I."/>
            <person name="Ito T."/>
            <person name="Fujiyama A."/>
            <person name="Inagaki F."/>
            <person name="Takami H."/>
        </authorList>
    </citation>
    <scope>NUCLEOTIDE SEQUENCE</scope>
    <source>
        <strain evidence="8">Expedition CK06-06</strain>
    </source>
</reference>
<dbReference type="PROSITE" id="PS51379">
    <property type="entry name" value="4FE4S_FER_2"/>
    <property type="match status" value="2"/>
</dbReference>
<evidence type="ECO:0000256" key="3">
    <source>
        <dbReference type="ARBA" id="ARBA00022723"/>
    </source>
</evidence>
<dbReference type="GO" id="GO:0016625">
    <property type="term" value="F:oxidoreductase activity, acting on the aldehyde or oxo group of donors, iron-sulfur protein as acceptor"/>
    <property type="evidence" value="ECO:0007669"/>
    <property type="project" value="InterPro"/>
</dbReference>
<evidence type="ECO:0000259" key="7">
    <source>
        <dbReference type="PROSITE" id="PS51379"/>
    </source>
</evidence>
<gene>
    <name evidence="8" type="ORF">S03H2_58664</name>
</gene>
<dbReference type="NCBIfam" id="TIGR02179">
    <property type="entry name" value="PorD_KorD"/>
    <property type="match status" value="1"/>
</dbReference>
<comment type="cofactor">
    <cofactor evidence="1">
        <name>[4Fe-4S] cluster</name>
        <dbReference type="ChEBI" id="CHEBI:49883"/>
    </cofactor>
</comment>
<dbReference type="AlphaFoldDB" id="X1K701"/>
<feature type="domain" description="4Fe-4S ferredoxin-type" evidence="7">
    <location>
        <begin position="64"/>
        <end position="91"/>
    </location>
</feature>
<keyword evidence="3" id="KW-0479">Metal-binding</keyword>
<evidence type="ECO:0000313" key="8">
    <source>
        <dbReference type="EMBL" id="GAH89405.1"/>
    </source>
</evidence>
<dbReference type="Pfam" id="PF00037">
    <property type="entry name" value="Fer4"/>
    <property type="match status" value="2"/>
</dbReference>
<keyword evidence="2" id="KW-0004">4Fe-4S</keyword>
<dbReference type="InterPro" id="IPR017896">
    <property type="entry name" value="4Fe4S_Fe-S-bd"/>
</dbReference>
<keyword evidence="6" id="KW-0411">Iron-sulfur</keyword>
<dbReference type="GO" id="GO:0046872">
    <property type="term" value="F:metal ion binding"/>
    <property type="evidence" value="ECO:0007669"/>
    <property type="project" value="UniProtKB-KW"/>
</dbReference>
<evidence type="ECO:0000256" key="6">
    <source>
        <dbReference type="ARBA" id="ARBA00023014"/>
    </source>
</evidence>
<dbReference type="SUPFAM" id="SSF54862">
    <property type="entry name" value="4Fe-4S ferredoxins"/>
    <property type="match status" value="1"/>
</dbReference>
<dbReference type="InterPro" id="IPR017900">
    <property type="entry name" value="4Fe4S_Fe_S_CS"/>
</dbReference>